<protein>
    <submittedName>
        <fullName evidence="1">Uncharacterized protein</fullName>
    </submittedName>
</protein>
<dbReference type="GeneID" id="9038366"/>
<dbReference type="PANTHER" id="PTHR43336">
    <property type="entry name" value="OXYGEN SENSOR HISTIDINE KINASE RESPONSE REGULATOR DEVS/DOSS"/>
    <property type="match status" value="1"/>
</dbReference>
<dbReference type="RefSeq" id="XP_002778279.1">
    <property type="nucleotide sequence ID" value="XM_002778233.1"/>
</dbReference>
<dbReference type="Proteomes" id="UP000007800">
    <property type="component" value="Unassembled WGS sequence"/>
</dbReference>
<proteinExistence type="predicted"/>
<dbReference type="EMBL" id="GG677899">
    <property type="protein sequence ID" value="EER10074.1"/>
    <property type="molecule type" value="Genomic_DNA"/>
</dbReference>
<dbReference type="InParanoid" id="C5KZP6"/>
<accession>C5KZP6</accession>
<organism evidence="2">
    <name type="scientific">Perkinsus marinus (strain ATCC 50983 / TXsc)</name>
    <dbReference type="NCBI Taxonomy" id="423536"/>
    <lineage>
        <taxon>Eukaryota</taxon>
        <taxon>Sar</taxon>
        <taxon>Alveolata</taxon>
        <taxon>Perkinsozoa</taxon>
        <taxon>Perkinsea</taxon>
        <taxon>Perkinsida</taxon>
        <taxon>Perkinsidae</taxon>
        <taxon>Perkinsus</taxon>
    </lineage>
</organism>
<sequence>LAKTGSEDKHMETTLLESTILRIGSLLRVGFGQAGAQIICNNMSQDSGNSSGLNMMLPGRRVEGVYAYCDIRQFDDTAKCLLEEVGAELGAFDTMQM</sequence>
<evidence type="ECO:0000313" key="2">
    <source>
        <dbReference type="Proteomes" id="UP000007800"/>
    </source>
</evidence>
<name>C5KZP6_PERM5</name>
<feature type="non-terminal residue" evidence="1">
    <location>
        <position position="1"/>
    </location>
</feature>
<keyword evidence="2" id="KW-1185">Reference proteome</keyword>
<dbReference type="PANTHER" id="PTHR43336:SF3">
    <property type="entry name" value="GUANYLATE CYCLASE DOMAIN-CONTAINING PROTEIN"/>
    <property type="match status" value="1"/>
</dbReference>
<reference evidence="1 2" key="1">
    <citation type="submission" date="2008-07" db="EMBL/GenBank/DDBJ databases">
        <authorList>
            <person name="El-Sayed N."/>
            <person name="Caler E."/>
            <person name="Inman J."/>
            <person name="Amedeo P."/>
            <person name="Hass B."/>
            <person name="Wortman J."/>
        </authorList>
    </citation>
    <scope>NUCLEOTIDE SEQUENCE [LARGE SCALE GENOMIC DNA]</scope>
    <source>
        <strain evidence="2">ATCC 50983 / TXsc</strain>
    </source>
</reference>
<gene>
    <name evidence="1" type="ORF">Pmar_PMAR007072</name>
</gene>
<dbReference type="AlphaFoldDB" id="C5KZP6"/>
<dbReference type="OrthoDB" id="60033at2759"/>
<evidence type="ECO:0000313" key="1">
    <source>
        <dbReference type="EMBL" id="EER10074.1"/>
    </source>
</evidence>